<dbReference type="Proteomes" id="UP000590511">
    <property type="component" value="Unassembled WGS sequence"/>
</dbReference>
<keyword evidence="5" id="KW-1185">Reference proteome</keyword>
<evidence type="ECO:0000313" key="3">
    <source>
        <dbReference type="EMBL" id="MBB4752662.1"/>
    </source>
</evidence>
<dbReference type="EMBL" id="BOMP01000141">
    <property type="protein sequence ID" value="GIE44672.1"/>
    <property type="molecule type" value="Genomic_DNA"/>
</dbReference>
<feature type="chain" id="PRO_5031506167" evidence="1">
    <location>
        <begin position="35"/>
        <end position="146"/>
    </location>
</feature>
<feature type="signal peptide" evidence="1">
    <location>
        <begin position="1"/>
        <end position="34"/>
    </location>
</feature>
<dbReference type="InterPro" id="IPR006311">
    <property type="entry name" value="TAT_signal"/>
</dbReference>
<evidence type="ECO:0000313" key="5">
    <source>
        <dbReference type="Proteomes" id="UP000631312"/>
    </source>
</evidence>
<sequence>MSLPNSRFPVLRTAAASALATAALAAGLPGVAHAYADVSVKVVIRNNTSTTINLLKYKVIEGASVTGPTSTISVSSYDSAETQSDMKGGGTSGALNYRVSGGTAVLRWSNPSKGANKFSCTVPSQVSCSFNNDQRSNAEVTFTLTG</sequence>
<reference evidence="2 5" key="2">
    <citation type="submission" date="2021-01" db="EMBL/GenBank/DDBJ databases">
        <title>Whole genome shotgun sequence of Actinoplanes lobatus NBRC 12513.</title>
        <authorList>
            <person name="Komaki H."/>
            <person name="Tamura T."/>
        </authorList>
    </citation>
    <scope>NUCLEOTIDE SEQUENCE [LARGE SCALE GENOMIC DNA]</scope>
    <source>
        <strain evidence="2 5">NBRC 12513</strain>
    </source>
</reference>
<reference evidence="3 4" key="1">
    <citation type="submission" date="2020-08" db="EMBL/GenBank/DDBJ databases">
        <title>Sequencing the genomes of 1000 actinobacteria strains.</title>
        <authorList>
            <person name="Klenk H.-P."/>
        </authorList>
    </citation>
    <scope>NUCLEOTIDE SEQUENCE [LARGE SCALE GENOMIC DNA]</scope>
    <source>
        <strain evidence="3 4">DSM 43150</strain>
    </source>
</reference>
<accession>A0A7W7HLY1</accession>
<evidence type="ECO:0000313" key="4">
    <source>
        <dbReference type="Proteomes" id="UP000590511"/>
    </source>
</evidence>
<dbReference type="Gene3D" id="2.60.270.50">
    <property type="match status" value="1"/>
</dbReference>
<gene>
    <name evidence="2" type="ORF">Alo02nite_75700</name>
    <name evidence="3" type="ORF">BJ964_006823</name>
</gene>
<proteinExistence type="predicted"/>
<keyword evidence="1" id="KW-0732">Signal</keyword>
<name>A0A7W7HLY1_9ACTN</name>
<dbReference type="PROSITE" id="PS51318">
    <property type="entry name" value="TAT"/>
    <property type="match status" value="1"/>
</dbReference>
<dbReference type="RefSeq" id="WP_188124465.1">
    <property type="nucleotide sequence ID" value="NZ_BOMP01000141.1"/>
</dbReference>
<protein>
    <submittedName>
        <fullName evidence="3">Acylphosphatase</fullName>
    </submittedName>
</protein>
<comment type="caution">
    <text evidence="3">The sequence shown here is derived from an EMBL/GenBank/DDBJ whole genome shotgun (WGS) entry which is preliminary data.</text>
</comment>
<evidence type="ECO:0000256" key="1">
    <source>
        <dbReference type="SAM" id="SignalP"/>
    </source>
</evidence>
<evidence type="ECO:0000313" key="2">
    <source>
        <dbReference type="EMBL" id="GIE44672.1"/>
    </source>
</evidence>
<dbReference type="Proteomes" id="UP000631312">
    <property type="component" value="Unassembled WGS sequence"/>
</dbReference>
<organism evidence="3 4">
    <name type="scientific">Actinoplanes lobatus</name>
    <dbReference type="NCBI Taxonomy" id="113568"/>
    <lineage>
        <taxon>Bacteria</taxon>
        <taxon>Bacillati</taxon>
        <taxon>Actinomycetota</taxon>
        <taxon>Actinomycetes</taxon>
        <taxon>Micromonosporales</taxon>
        <taxon>Micromonosporaceae</taxon>
        <taxon>Actinoplanes</taxon>
    </lineage>
</organism>
<dbReference type="EMBL" id="JACHNC010000001">
    <property type="protein sequence ID" value="MBB4752662.1"/>
    <property type="molecule type" value="Genomic_DNA"/>
</dbReference>
<dbReference type="AlphaFoldDB" id="A0A7W7HLY1"/>